<evidence type="ECO:0000256" key="1">
    <source>
        <dbReference type="ARBA" id="ARBA00022737"/>
    </source>
</evidence>
<protein>
    <submittedName>
        <fullName evidence="3">Uncharacterized protein</fullName>
    </submittedName>
</protein>
<dbReference type="EMBL" id="CP031124">
    <property type="protein sequence ID" value="AXF86109.1"/>
    <property type="molecule type" value="Genomic_DNA"/>
</dbReference>
<dbReference type="Proteomes" id="UP000252182">
    <property type="component" value="Chromosome"/>
</dbReference>
<dbReference type="PANTHER" id="PTHR44943:SF8">
    <property type="entry name" value="TPR REPEAT-CONTAINING PROTEIN MJ0263"/>
    <property type="match status" value="1"/>
</dbReference>
<dbReference type="InterPro" id="IPR019734">
    <property type="entry name" value="TPR_rpt"/>
</dbReference>
<dbReference type="InterPro" id="IPR051685">
    <property type="entry name" value="Ycf3/AcsC/BcsC/TPR_MFPF"/>
</dbReference>
<accession>A0A345DCM1</accession>
<dbReference type="SMART" id="SM00028">
    <property type="entry name" value="TPR"/>
    <property type="match status" value="3"/>
</dbReference>
<proteinExistence type="predicted"/>
<dbReference type="SUPFAM" id="SSF48452">
    <property type="entry name" value="TPR-like"/>
    <property type="match status" value="1"/>
</dbReference>
<evidence type="ECO:0000256" key="2">
    <source>
        <dbReference type="ARBA" id="ARBA00022803"/>
    </source>
</evidence>
<reference evidence="4" key="1">
    <citation type="submission" date="2018-07" db="EMBL/GenBank/DDBJ databases">
        <authorList>
            <person name="Kim H."/>
        </authorList>
    </citation>
    <scope>NUCLEOTIDE SEQUENCE [LARGE SCALE GENOMIC DNA]</scope>
    <source>
        <strain evidence="4">F02</strain>
    </source>
</reference>
<gene>
    <name evidence="3" type="ORF">DTO96_101850</name>
</gene>
<dbReference type="KEGG" id="hyf:DTO96_101850"/>
<keyword evidence="4" id="KW-1185">Reference proteome</keyword>
<name>A0A345DCM1_9BURK</name>
<organism evidence="3 4">
    <name type="scientific">Ephemeroptericola cinctiostellae</name>
    <dbReference type="NCBI Taxonomy" id="2268024"/>
    <lineage>
        <taxon>Bacteria</taxon>
        <taxon>Pseudomonadati</taxon>
        <taxon>Pseudomonadota</taxon>
        <taxon>Betaproteobacteria</taxon>
        <taxon>Burkholderiales</taxon>
        <taxon>Burkholderiaceae</taxon>
        <taxon>Ephemeroptericola</taxon>
    </lineage>
</organism>
<dbReference type="Gene3D" id="3.40.50.2000">
    <property type="entry name" value="Glycogen Phosphorylase B"/>
    <property type="match status" value="1"/>
</dbReference>
<dbReference type="InterPro" id="IPR011990">
    <property type="entry name" value="TPR-like_helical_dom_sf"/>
</dbReference>
<evidence type="ECO:0000313" key="3">
    <source>
        <dbReference type="EMBL" id="AXF86109.1"/>
    </source>
</evidence>
<keyword evidence="2" id="KW-0802">TPR repeat</keyword>
<sequence length="544" mass="62534">MTQLTPSEPNRMNPTTTALTQEALLAKINQFEQQFAARSFNDALISGQQLVEILPNNPQIHFYLALVFNNLNLFDQAYMQQLEAIRLKPDESIYHYNAATYADIMGNALRAMLHYQRCIHIDPNHADALWNYSEHLRLDGHIKMAIECLHKLIALGKDHYGKFYNRLIACYALLEQYSTQTAELYQKLLNDPEDHIARWGFALDELKNERFESGFAFYNRRFESSALNNAYCYDFPYPLWDGVFHKGQTLLIHGEQGLGDEMMFLSTMNELLAEAQHTGTRIVIACKPALVRLFALSFPNTTVFAHKYETPALEVAQLPISAQLPMGHLLQRYRKSIADFDANRHPFLVADAARIAHYDERIKIQGREAKDGRRRFRVGLMWGTVSAEAVQRFVRFANKKSIALSLFSEFEDVIDEVEFISLQNHERGAEAALLPELHIVDFSLDQTDFYDTAALMCNLDLVITIDTSIAHLAGGLGLETWVPLPKLADWRYGKKRDTSYWYEGTHLFRQTKADHWNDVLDNMHTQLKARVQKNQKDAASKHKK</sequence>
<dbReference type="Gene3D" id="1.25.40.10">
    <property type="entry name" value="Tetratricopeptide repeat domain"/>
    <property type="match status" value="1"/>
</dbReference>
<dbReference type="RefSeq" id="WP_114563222.1">
    <property type="nucleotide sequence ID" value="NZ_CP031124.1"/>
</dbReference>
<evidence type="ECO:0000313" key="4">
    <source>
        <dbReference type="Proteomes" id="UP000252182"/>
    </source>
</evidence>
<dbReference type="PANTHER" id="PTHR44943">
    <property type="entry name" value="CELLULOSE SYNTHASE OPERON PROTEIN C"/>
    <property type="match status" value="1"/>
</dbReference>
<dbReference type="AlphaFoldDB" id="A0A345DCM1"/>
<dbReference type="SUPFAM" id="SSF53756">
    <property type="entry name" value="UDP-Glycosyltransferase/glycogen phosphorylase"/>
    <property type="match status" value="1"/>
</dbReference>
<keyword evidence="1" id="KW-0677">Repeat</keyword>